<dbReference type="GO" id="GO:0006508">
    <property type="term" value="P:proteolysis"/>
    <property type="evidence" value="ECO:0007669"/>
    <property type="project" value="UniProtKB-KW"/>
</dbReference>
<dbReference type="EMBL" id="FNTV01000001">
    <property type="protein sequence ID" value="SEE94382.1"/>
    <property type="molecule type" value="Genomic_DNA"/>
</dbReference>
<dbReference type="Proteomes" id="UP000182725">
    <property type="component" value="Unassembled WGS sequence"/>
</dbReference>
<evidence type="ECO:0000256" key="2">
    <source>
        <dbReference type="ARBA" id="ARBA00022670"/>
    </source>
</evidence>
<evidence type="ECO:0000256" key="4">
    <source>
        <dbReference type="ARBA" id="ARBA00022807"/>
    </source>
</evidence>
<name>A0A1H5MYG4_9MICC</name>
<feature type="region of interest" description="Disordered" evidence="5">
    <location>
        <begin position="256"/>
        <end position="465"/>
    </location>
</feature>
<feature type="compositionally biased region" description="Low complexity" evidence="5">
    <location>
        <begin position="295"/>
        <end position="393"/>
    </location>
</feature>
<dbReference type="InterPro" id="IPR038765">
    <property type="entry name" value="Papain-like_cys_pep_sf"/>
</dbReference>
<protein>
    <submittedName>
        <fullName evidence="8">NlpC/P60 family protein</fullName>
    </submittedName>
</protein>
<evidence type="ECO:0000313" key="8">
    <source>
        <dbReference type="EMBL" id="SEE94382.1"/>
    </source>
</evidence>
<evidence type="ECO:0000259" key="7">
    <source>
        <dbReference type="PROSITE" id="PS51935"/>
    </source>
</evidence>
<feature type="chain" id="PRO_5038904771" evidence="6">
    <location>
        <begin position="30"/>
        <end position="465"/>
    </location>
</feature>
<feature type="compositionally biased region" description="Polar residues" evidence="5">
    <location>
        <begin position="421"/>
        <end position="433"/>
    </location>
</feature>
<evidence type="ECO:0000256" key="5">
    <source>
        <dbReference type="SAM" id="MobiDB-lite"/>
    </source>
</evidence>
<evidence type="ECO:0000256" key="1">
    <source>
        <dbReference type="ARBA" id="ARBA00007074"/>
    </source>
</evidence>
<keyword evidence="4" id="KW-0788">Thiol protease</keyword>
<evidence type="ECO:0000256" key="6">
    <source>
        <dbReference type="SAM" id="SignalP"/>
    </source>
</evidence>
<dbReference type="PROSITE" id="PS51935">
    <property type="entry name" value="NLPC_P60"/>
    <property type="match status" value="1"/>
</dbReference>
<keyword evidence="2" id="KW-0645">Protease</keyword>
<dbReference type="InterPro" id="IPR000064">
    <property type="entry name" value="NLP_P60_dom"/>
</dbReference>
<keyword evidence="3" id="KW-0378">Hydrolase</keyword>
<dbReference type="InterPro" id="IPR051202">
    <property type="entry name" value="Peptidase_C40"/>
</dbReference>
<keyword evidence="6" id="KW-0732">Signal</keyword>
<dbReference type="AlphaFoldDB" id="A0A1H5MYG4"/>
<evidence type="ECO:0000256" key="3">
    <source>
        <dbReference type="ARBA" id="ARBA00022801"/>
    </source>
</evidence>
<organism evidence="8 9">
    <name type="scientific">Arthrobacter alpinus</name>
    <dbReference type="NCBI Taxonomy" id="656366"/>
    <lineage>
        <taxon>Bacteria</taxon>
        <taxon>Bacillati</taxon>
        <taxon>Actinomycetota</taxon>
        <taxon>Actinomycetes</taxon>
        <taxon>Micrococcales</taxon>
        <taxon>Micrococcaceae</taxon>
        <taxon>Arthrobacter</taxon>
    </lineage>
</organism>
<proteinExistence type="inferred from homology"/>
<evidence type="ECO:0000313" key="9">
    <source>
        <dbReference type="Proteomes" id="UP000182725"/>
    </source>
</evidence>
<dbReference type="SUPFAM" id="SSF54001">
    <property type="entry name" value="Cysteine proteinases"/>
    <property type="match status" value="1"/>
</dbReference>
<reference evidence="8 9" key="1">
    <citation type="submission" date="2016-10" db="EMBL/GenBank/DDBJ databases">
        <authorList>
            <person name="de Groot N.N."/>
        </authorList>
    </citation>
    <scope>NUCLEOTIDE SEQUENCE [LARGE SCALE GENOMIC DNA]</scope>
    <source>
        <strain evidence="8 9">DSM 22274</strain>
    </source>
</reference>
<dbReference type="GO" id="GO:0008234">
    <property type="term" value="F:cysteine-type peptidase activity"/>
    <property type="evidence" value="ECO:0007669"/>
    <property type="project" value="UniProtKB-KW"/>
</dbReference>
<comment type="similarity">
    <text evidence="1">Belongs to the peptidase C40 family.</text>
</comment>
<feature type="compositionally biased region" description="Low complexity" evidence="5">
    <location>
        <begin position="256"/>
        <end position="288"/>
    </location>
</feature>
<gene>
    <name evidence="8" type="ORF">SAMN04489740_3243</name>
</gene>
<feature type="domain" description="NlpC/P60" evidence="7">
    <location>
        <begin position="126"/>
        <end position="252"/>
    </location>
</feature>
<dbReference type="PANTHER" id="PTHR47053:SF1">
    <property type="entry name" value="MUREIN DD-ENDOPEPTIDASE MEPH-RELATED"/>
    <property type="match status" value="1"/>
</dbReference>
<dbReference type="PANTHER" id="PTHR47053">
    <property type="entry name" value="MUREIN DD-ENDOPEPTIDASE MEPH-RELATED"/>
    <property type="match status" value="1"/>
</dbReference>
<feature type="compositionally biased region" description="Low complexity" evidence="5">
    <location>
        <begin position="400"/>
        <end position="420"/>
    </location>
</feature>
<sequence>MTFSIGKSRPYQLSMAAVCTLLASGGFVAAGYVDTSAADAAAARAAQESIYTASSPGTMEPAGFDALAGQDFGVKISFANTLVLSKKSAAKELFDLTDPNGNTSQLARSVDAMRGDIPEISAELISQVRKDILIAAYQGLGHRYVWGGTSFENGWDCSGFVQWAYRQAGVGLPRTEQWLPMVETKNPQPGDIVVQNPDGPNHWSHIGIYIGKGKMISALNPSVGTILHAPADVSSSSTYFTMPAFATADELARAKASASATATPTTGPTATAEPSHAPSASPGSTSPGTTPPTTKPATTSPATTAPGTTNPATTAPGTTNPATTAPGTTNPATTSPATTNPATTAPSTTNPATISPSTSEPDTAEPSTAPPVATEPATTEPVRTASETTASATDDPGVNSVVPSQSATVAPPSSASASESQLGVNSVVPSQIATVAPPSSASASESQLGVKATESARSESAVPSP</sequence>
<dbReference type="Gene3D" id="3.90.1720.10">
    <property type="entry name" value="endopeptidase domain like (from Nostoc punctiforme)"/>
    <property type="match status" value="1"/>
</dbReference>
<feature type="signal peptide" evidence="6">
    <location>
        <begin position="1"/>
        <end position="29"/>
    </location>
</feature>
<accession>A0A1H5MYG4</accession>
<feature type="compositionally biased region" description="Low complexity" evidence="5">
    <location>
        <begin position="436"/>
        <end position="446"/>
    </location>
</feature>
<dbReference type="Pfam" id="PF00877">
    <property type="entry name" value="NLPC_P60"/>
    <property type="match status" value="1"/>
</dbReference>